<feature type="domain" description="Phosphate acetyl/butaryl transferase" evidence="4">
    <location>
        <begin position="77"/>
        <end position="294"/>
    </location>
</feature>
<dbReference type="AlphaFoldDB" id="E3CY31"/>
<dbReference type="HOGENOM" id="CLU_056531_0_0_0"/>
<dbReference type="PANTHER" id="PTHR43356:SF2">
    <property type="entry name" value="PHOSPHATE ACETYLTRANSFERASE"/>
    <property type="match status" value="1"/>
</dbReference>
<sequence>MLRNFEEVIEQTRKLGGREVAVAAAGDREVLEAVRLAGEKGVARGLLVGDEGTIRPLAEELGLGDLRVVHEPDPAAAAVRAAELVHRGEAQVLLKGLVNSSDFMRGVLHPEKGLRTGRLLSHLAVFQIPGTPKLAFHTDGGINIAPDLEAKKGILANALAALAALGYDAPKVAAITANEQVNPKMPATVDAAGLVEAWKAGAFEVPCVVEGPIALDVALSPEAARHKGIESAVSGDVDLFLMPNIEAGNVAGKSLLHYAGAQMAGLVLGAAAPVVLTSRAETAQGKLISIALACLAAAKG</sequence>
<protein>
    <submittedName>
        <fullName evidence="5">Phosphate butyryltransferase</fullName>
        <ecNumber evidence="5">2.3.1.19</ecNumber>
    </submittedName>
</protein>
<dbReference type="Proteomes" id="UP000005096">
    <property type="component" value="Chromosome"/>
</dbReference>
<dbReference type="eggNOG" id="COG0280">
    <property type="taxonomic scope" value="Bacteria"/>
</dbReference>
<dbReference type="InterPro" id="IPR050500">
    <property type="entry name" value="Phos_Acetyltrans/Butyryltrans"/>
</dbReference>
<dbReference type="SUPFAM" id="SSF53659">
    <property type="entry name" value="Isocitrate/Isopropylmalate dehydrogenase-like"/>
    <property type="match status" value="1"/>
</dbReference>
<keyword evidence="3 5" id="KW-0012">Acyltransferase</keyword>
<dbReference type="PIRSF" id="PIRSF000428">
    <property type="entry name" value="P_Ac_trans"/>
    <property type="match status" value="1"/>
</dbReference>
<dbReference type="RefSeq" id="WP_006301759.1">
    <property type="nucleotide sequence ID" value="NZ_CM001022.1"/>
</dbReference>
<dbReference type="GO" id="GO:0050182">
    <property type="term" value="F:phosphate butyryltransferase activity"/>
    <property type="evidence" value="ECO:0007669"/>
    <property type="project" value="UniProtKB-EC"/>
</dbReference>
<keyword evidence="2 5" id="KW-0808">Transferase</keyword>
<comment type="similarity">
    <text evidence="1">Belongs to the phosphate acetyltransferase and butyryltransferase family.</text>
</comment>
<dbReference type="PaxDb" id="584708-Apau_2107"/>
<evidence type="ECO:0000259" key="4">
    <source>
        <dbReference type="Pfam" id="PF01515"/>
    </source>
</evidence>
<evidence type="ECO:0000256" key="2">
    <source>
        <dbReference type="ARBA" id="ARBA00022679"/>
    </source>
</evidence>
<dbReference type="Gene3D" id="3.40.718.10">
    <property type="entry name" value="Isopropylmalate Dehydrogenase"/>
    <property type="match status" value="1"/>
</dbReference>
<dbReference type="EMBL" id="CM001022">
    <property type="protein sequence ID" value="EFQ24518.1"/>
    <property type="molecule type" value="Genomic_DNA"/>
</dbReference>
<evidence type="ECO:0000256" key="3">
    <source>
        <dbReference type="ARBA" id="ARBA00023315"/>
    </source>
</evidence>
<proteinExistence type="inferred from homology"/>
<dbReference type="OrthoDB" id="9774179at2"/>
<dbReference type="PANTHER" id="PTHR43356">
    <property type="entry name" value="PHOSPHATE ACETYLTRANSFERASE"/>
    <property type="match status" value="1"/>
</dbReference>
<reference evidence="5 6" key="1">
    <citation type="journal article" date="2010" name="Stand. Genomic Sci.">
        <title>Non-contiguous finished genome sequence of Aminomonas paucivorans type strain (GLU-3).</title>
        <authorList>
            <person name="Pitluck S."/>
            <person name="Yasawong M."/>
            <person name="Held B."/>
            <person name="Lapidus A."/>
            <person name="Nolan M."/>
            <person name="Copeland A."/>
            <person name="Lucas S."/>
            <person name="Del Rio T.G."/>
            <person name="Tice H."/>
            <person name="Cheng J.F."/>
            <person name="Chertkov O."/>
            <person name="Goodwin L."/>
            <person name="Tapia R."/>
            <person name="Han C."/>
            <person name="Liolios K."/>
            <person name="Ivanova N."/>
            <person name="Mavromatis K."/>
            <person name="Ovchinnikova G."/>
            <person name="Pati A."/>
            <person name="Chen A."/>
            <person name="Palaniappan K."/>
            <person name="Land M."/>
            <person name="Hauser L."/>
            <person name="Chang Y.J."/>
            <person name="Jeffries C.D."/>
            <person name="Pukall R."/>
            <person name="Spring S."/>
            <person name="Rohde M."/>
            <person name="Sikorski J."/>
            <person name="Goker M."/>
            <person name="Woyke T."/>
            <person name="Bristow J."/>
            <person name="Eisen J.A."/>
            <person name="Markowitz V."/>
            <person name="Hugenholtz P."/>
            <person name="Kyrpides N.C."/>
            <person name="Klenk H.P."/>
        </authorList>
    </citation>
    <scope>NUCLEOTIDE SEQUENCE [LARGE SCALE GENOMIC DNA]</scope>
    <source>
        <strain evidence="5 6">DSM 12260</strain>
    </source>
</reference>
<accession>E3CY31</accession>
<evidence type="ECO:0000313" key="6">
    <source>
        <dbReference type="Proteomes" id="UP000005096"/>
    </source>
</evidence>
<name>E3CY31_9BACT</name>
<dbReference type="STRING" id="584708.Apau_2107"/>
<evidence type="ECO:0000313" key="5">
    <source>
        <dbReference type="EMBL" id="EFQ24518.1"/>
    </source>
</evidence>
<evidence type="ECO:0000256" key="1">
    <source>
        <dbReference type="ARBA" id="ARBA00005656"/>
    </source>
</evidence>
<organism evidence="5 6">
    <name type="scientific">Aminomonas paucivorans DSM 12260</name>
    <dbReference type="NCBI Taxonomy" id="584708"/>
    <lineage>
        <taxon>Bacteria</taxon>
        <taxon>Thermotogati</taxon>
        <taxon>Synergistota</taxon>
        <taxon>Synergistia</taxon>
        <taxon>Synergistales</taxon>
        <taxon>Synergistaceae</taxon>
        <taxon>Aminomonas</taxon>
    </lineage>
</organism>
<gene>
    <name evidence="5" type="ORF">Apau_2107</name>
</gene>
<keyword evidence="6" id="KW-1185">Reference proteome</keyword>
<dbReference type="Pfam" id="PF01515">
    <property type="entry name" value="PTA_PTB"/>
    <property type="match status" value="1"/>
</dbReference>
<dbReference type="InterPro" id="IPR012147">
    <property type="entry name" value="P_Ac_Bu_trans"/>
</dbReference>
<dbReference type="InterPro" id="IPR002505">
    <property type="entry name" value="PTA_PTB"/>
</dbReference>
<dbReference type="EC" id="2.3.1.19" evidence="5"/>